<evidence type="ECO:0000313" key="2">
    <source>
        <dbReference type="EMBL" id="CAL6074082.1"/>
    </source>
</evidence>
<protein>
    <submittedName>
        <fullName evidence="2">Hypothetical_protein</fullName>
    </submittedName>
</protein>
<evidence type="ECO:0000313" key="1">
    <source>
        <dbReference type="EMBL" id="CAI9948878.1"/>
    </source>
</evidence>
<proteinExistence type="predicted"/>
<comment type="caution">
    <text evidence="1">The sequence shown here is derived from an EMBL/GenBank/DDBJ whole genome shotgun (WGS) entry which is preliminary data.</text>
</comment>
<dbReference type="Proteomes" id="UP001642409">
    <property type="component" value="Unassembled WGS sequence"/>
</dbReference>
<accession>A0AA86Q0H6</accession>
<sequence length="119" mass="13711">MRIIIVYFNYPNITTWSNNPYNNPYNNSSNIRTHFKCNLLRTGKNQNLSRRGVSEVNQVNQRPGRLGEDLGGVPAREQVRQKLKLTVKHEQEQEIGAMMMVVFSTSQAATELQNMLMLK</sequence>
<reference evidence="2 3" key="2">
    <citation type="submission" date="2024-07" db="EMBL/GenBank/DDBJ databases">
        <authorList>
            <person name="Akdeniz Z."/>
        </authorList>
    </citation>
    <scope>NUCLEOTIDE SEQUENCE [LARGE SCALE GENOMIC DNA]</scope>
</reference>
<reference evidence="1" key="1">
    <citation type="submission" date="2023-06" db="EMBL/GenBank/DDBJ databases">
        <authorList>
            <person name="Kurt Z."/>
        </authorList>
    </citation>
    <scope>NUCLEOTIDE SEQUENCE</scope>
</reference>
<organism evidence="1">
    <name type="scientific">Hexamita inflata</name>
    <dbReference type="NCBI Taxonomy" id="28002"/>
    <lineage>
        <taxon>Eukaryota</taxon>
        <taxon>Metamonada</taxon>
        <taxon>Diplomonadida</taxon>
        <taxon>Hexamitidae</taxon>
        <taxon>Hexamitinae</taxon>
        <taxon>Hexamita</taxon>
    </lineage>
</organism>
<name>A0AA86Q0H6_9EUKA</name>
<keyword evidence="3" id="KW-1185">Reference proteome</keyword>
<dbReference type="AlphaFoldDB" id="A0AA86Q0H6"/>
<gene>
    <name evidence="1" type="ORF">HINF_LOCUS36523</name>
    <name evidence="2" type="ORF">HINF_LOCUS56412</name>
</gene>
<dbReference type="EMBL" id="CATOUU010000791">
    <property type="protein sequence ID" value="CAI9948878.1"/>
    <property type="molecule type" value="Genomic_DNA"/>
</dbReference>
<evidence type="ECO:0000313" key="3">
    <source>
        <dbReference type="Proteomes" id="UP001642409"/>
    </source>
</evidence>
<dbReference type="EMBL" id="CAXDID020000304">
    <property type="protein sequence ID" value="CAL6074082.1"/>
    <property type="molecule type" value="Genomic_DNA"/>
</dbReference>